<dbReference type="InterPro" id="IPR049940">
    <property type="entry name" value="GluQ/Sye"/>
</dbReference>
<keyword evidence="6 7" id="KW-0030">Aminoacyl-tRNA synthetase</keyword>
<feature type="binding site" evidence="7">
    <location>
        <position position="117"/>
    </location>
    <ligand>
        <name>Zn(2+)</name>
        <dbReference type="ChEBI" id="CHEBI:29105"/>
    </ligand>
</feature>
<comment type="cofactor">
    <cofactor evidence="7">
        <name>Zn(2+)</name>
        <dbReference type="ChEBI" id="CHEBI:29105"/>
    </cofactor>
    <text evidence="7">Binds 1 zinc ion per subunit.</text>
</comment>
<dbReference type="RefSeq" id="WP_009149631.1">
    <property type="nucleotide sequence ID" value="NZ_CP121471.1"/>
</dbReference>
<feature type="binding site" evidence="7">
    <location>
        <position position="252"/>
    </location>
    <ligand>
        <name>ATP</name>
        <dbReference type="ChEBI" id="CHEBI:30616"/>
    </ligand>
</feature>
<sequence>MTAHPAPNAIVGEPASSVPYCGRFAPSPTGLLHFGSLVAALGSYLDARAAGGAWLVRIEDLDQNREVPGAAAGILRTLERYGMQWDGRVVYQRQRLSLYQDALADLGRRGLTYPCGCSRKEIAASARSGPEGPVYPGTCRAGLPPGRNARTLRLRTRAEEVGIEDRIQGRVALAVHVELGDFVLHRADGIPAYQLAVVVDDAAQEVNQIVRGADLLLSSLRQRLLQQALNLPCPTYAHLPVALDSQGHKLSKSDAARPLDASDPLPSLACAWGFLGQVALPSELDRLEEFWTFAIAHWSAARVPKGPTQTSPIFHKERVH</sequence>
<dbReference type="GO" id="GO:0004818">
    <property type="term" value="F:glutamate-tRNA ligase activity"/>
    <property type="evidence" value="ECO:0007669"/>
    <property type="project" value="TreeGrafter"/>
</dbReference>
<dbReference type="AlphaFoldDB" id="H8Z297"/>
<feature type="binding site" evidence="7">
    <location>
        <position position="139"/>
    </location>
    <ligand>
        <name>Zn(2+)</name>
        <dbReference type="ChEBI" id="CHEBI:29105"/>
    </ligand>
</feature>
<accession>H8Z297</accession>
<dbReference type="HOGENOM" id="CLU_015768_0_1_6"/>
<feature type="binding site" evidence="7">
    <location>
        <begin position="23"/>
        <end position="27"/>
    </location>
    <ligand>
        <name>L-glutamate</name>
        <dbReference type="ChEBI" id="CHEBI:29985"/>
    </ligand>
</feature>
<comment type="function">
    <text evidence="7">Catalyzes the tRNA-independent activation of glutamate in presence of ATP and the subsequent transfer of glutamate onto a tRNA(Asp). Glutamate is transferred on the 2-amino-5-(4,5-dihydroxy-2-cyclopenten-1-yl) moiety of the queuosine in the wobble position of the QUC anticodon.</text>
</comment>
<dbReference type="STRING" id="631362.Thi970DRAFT_02937"/>
<evidence type="ECO:0000256" key="3">
    <source>
        <dbReference type="ARBA" id="ARBA00022741"/>
    </source>
</evidence>
<gene>
    <name evidence="7" type="primary">gluQ</name>
    <name evidence="10" type="ORF">Thi970DRAFT_02937</name>
</gene>
<dbReference type="FunFam" id="3.40.50.620:FF:000093">
    <property type="entry name" value="Glutamyl-Q tRNA(Asp) synthetase"/>
    <property type="match status" value="1"/>
</dbReference>
<organism evidence="10 11">
    <name type="scientific">Thiorhodovibrio frisius</name>
    <dbReference type="NCBI Taxonomy" id="631362"/>
    <lineage>
        <taxon>Bacteria</taxon>
        <taxon>Pseudomonadati</taxon>
        <taxon>Pseudomonadota</taxon>
        <taxon>Gammaproteobacteria</taxon>
        <taxon>Chromatiales</taxon>
        <taxon>Chromatiaceae</taxon>
        <taxon>Thiorhodovibrio</taxon>
    </lineage>
</organism>
<evidence type="ECO:0000256" key="4">
    <source>
        <dbReference type="ARBA" id="ARBA00022833"/>
    </source>
</evidence>
<dbReference type="InterPro" id="IPR022380">
    <property type="entry name" value="Glu-Q_tRNA(Asp)_Synthase"/>
</dbReference>
<feature type="short sequence motif" description="'KMSKS' region" evidence="7">
    <location>
        <begin position="249"/>
        <end position="253"/>
    </location>
</feature>
<name>H8Z297_9GAMM</name>
<evidence type="ECO:0000256" key="1">
    <source>
        <dbReference type="ARBA" id="ARBA00022598"/>
    </source>
</evidence>
<feature type="domain" description="Glutamyl/glutaminyl-tRNA synthetase class Ib catalytic" evidence="9">
    <location>
        <begin position="23"/>
        <end position="256"/>
    </location>
</feature>
<protein>
    <recommendedName>
        <fullName evidence="7">Glutamyl-Q tRNA(Asp) synthetase</fullName>
        <shortName evidence="7">Glu-Q-RSs</shortName>
        <ecNumber evidence="7">6.1.1.-</ecNumber>
    </recommendedName>
</protein>
<reference evidence="10 11" key="2">
    <citation type="submission" date="2011-11" db="EMBL/GenBank/DDBJ databases">
        <authorList>
            <consortium name="US DOE Joint Genome Institute"/>
            <person name="Lucas S."/>
            <person name="Han J."/>
            <person name="Lapidus A."/>
            <person name="Cheng J.-F."/>
            <person name="Goodwin L."/>
            <person name="Pitluck S."/>
            <person name="Peters L."/>
            <person name="Ovchinnikova G."/>
            <person name="Zhang X."/>
            <person name="Detter J.C."/>
            <person name="Han C."/>
            <person name="Tapia R."/>
            <person name="Land M."/>
            <person name="Hauser L."/>
            <person name="Kyrpides N."/>
            <person name="Ivanova N."/>
            <person name="Pagani I."/>
            <person name="Vogl K."/>
            <person name="Liu Z."/>
            <person name="Overmann J."/>
            <person name="Frigaard N.-U."/>
            <person name="Bryant D."/>
            <person name="Woyke T."/>
        </authorList>
    </citation>
    <scope>NUCLEOTIDE SEQUENCE [LARGE SCALE GENOMIC DNA]</scope>
    <source>
        <strain evidence="10 11">970</strain>
    </source>
</reference>
<keyword evidence="3 7" id="KW-0547">Nucleotide-binding</keyword>
<keyword evidence="1 7" id="KW-0436">Ligase</keyword>
<feature type="binding site" evidence="7">
    <location>
        <position position="59"/>
    </location>
    <ligand>
        <name>L-glutamate</name>
        <dbReference type="ChEBI" id="CHEBI:29985"/>
    </ligand>
</feature>
<feature type="binding site" evidence="7">
    <location>
        <position position="193"/>
    </location>
    <ligand>
        <name>L-glutamate</name>
        <dbReference type="ChEBI" id="CHEBI:29985"/>
    </ligand>
</feature>
<keyword evidence="5 7" id="KW-0067">ATP-binding</keyword>
<evidence type="ECO:0000256" key="2">
    <source>
        <dbReference type="ARBA" id="ARBA00022723"/>
    </source>
</evidence>
<evidence type="ECO:0000313" key="10">
    <source>
        <dbReference type="EMBL" id="EIC22659.1"/>
    </source>
</evidence>
<evidence type="ECO:0000313" key="11">
    <source>
        <dbReference type="Proteomes" id="UP000002964"/>
    </source>
</evidence>
<keyword evidence="11" id="KW-1185">Reference proteome</keyword>
<dbReference type="SUPFAM" id="SSF52374">
    <property type="entry name" value="Nucleotidylyl transferase"/>
    <property type="match status" value="1"/>
</dbReference>
<dbReference type="eggNOG" id="COG0008">
    <property type="taxonomic scope" value="Bacteria"/>
</dbReference>
<dbReference type="NCBIfam" id="TIGR03838">
    <property type="entry name" value="queuosine_YadB"/>
    <property type="match status" value="1"/>
</dbReference>
<dbReference type="Proteomes" id="UP000002964">
    <property type="component" value="Unassembled WGS sequence"/>
</dbReference>
<proteinExistence type="inferred from homology"/>
<keyword evidence="8" id="KW-0648">Protein biosynthesis</keyword>
<dbReference type="HAMAP" id="MF_01428">
    <property type="entry name" value="Glu_Q_tRNA_synth"/>
    <property type="match status" value="1"/>
</dbReference>
<feature type="binding site" evidence="7">
    <location>
        <position position="135"/>
    </location>
    <ligand>
        <name>Zn(2+)</name>
        <dbReference type="ChEBI" id="CHEBI:29105"/>
    </ligand>
</feature>
<evidence type="ECO:0000256" key="7">
    <source>
        <dbReference type="HAMAP-Rule" id="MF_01428"/>
    </source>
</evidence>
<evidence type="ECO:0000256" key="6">
    <source>
        <dbReference type="ARBA" id="ARBA00023146"/>
    </source>
</evidence>
<dbReference type="GO" id="GO:0005524">
    <property type="term" value="F:ATP binding"/>
    <property type="evidence" value="ECO:0007669"/>
    <property type="project" value="UniProtKB-KW"/>
</dbReference>
<keyword evidence="4 7" id="KW-0862">Zinc</keyword>
<dbReference type="InterPro" id="IPR020058">
    <property type="entry name" value="Glu/Gln-tRNA-synth_Ib_cat-dom"/>
</dbReference>
<comment type="similarity">
    <text evidence="7">Belongs to the class-I aminoacyl-tRNA synthetase family. GluQ subfamily.</text>
</comment>
<dbReference type="NCBIfam" id="NF004314">
    <property type="entry name" value="PRK05710.1-3"/>
    <property type="match status" value="1"/>
</dbReference>
<dbReference type="GO" id="GO:0006400">
    <property type="term" value="P:tRNA modification"/>
    <property type="evidence" value="ECO:0007669"/>
    <property type="project" value="InterPro"/>
</dbReference>
<evidence type="ECO:0000256" key="5">
    <source>
        <dbReference type="ARBA" id="ARBA00022840"/>
    </source>
</evidence>
<dbReference type="GO" id="GO:0008270">
    <property type="term" value="F:zinc ion binding"/>
    <property type="evidence" value="ECO:0007669"/>
    <property type="project" value="UniProtKB-UniRule"/>
</dbReference>
<dbReference type="PRINTS" id="PR00987">
    <property type="entry name" value="TRNASYNTHGLU"/>
</dbReference>
<dbReference type="InterPro" id="IPR000924">
    <property type="entry name" value="Glu/Gln-tRNA-synth"/>
</dbReference>
<feature type="binding site" evidence="7">
    <location>
        <position position="115"/>
    </location>
    <ligand>
        <name>Zn(2+)</name>
        <dbReference type="ChEBI" id="CHEBI:29105"/>
    </ligand>
</feature>
<dbReference type="GO" id="GO:0006424">
    <property type="term" value="P:glutamyl-tRNA aminoacylation"/>
    <property type="evidence" value="ECO:0007669"/>
    <property type="project" value="InterPro"/>
</dbReference>
<evidence type="ECO:0000259" key="9">
    <source>
        <dbReference type="Pfam" id="PF00749"/>
    </source>
</evidence>
<dbReference type="EMBL" id="JH603169">
    <property type="protein sequence ID" value="EIC22659.1"/>
    <property type="molecule type" value="Genomic_DNA"/>
</dbReference>
<dbReference type="EC" id="6.1.1.-" evidence="7"/>
<dbReference type="Gene3D" id="3.40.50.620">
    <property type="entry name" value="HUPs"/>
    <property type="match status" value="1"/>
</dbReference>
<evidence type="ECO:0000256" key="8">
    <source>
        <dbReference type="RuleBase" id="RU363037"/>
    </source>
</evidence>
<keyword evidence="2 7" id="KW-0479">Metal-binding</keyword>
<reference evidence="11" key="1">
    <citation type="submission" date="2011-06" db="EMBL/GenBank/DDBJ databases">
        <authorList>
            <consortium name="US DOE Joint Genome Institute (JGI-PGF)"/>
            <person name="Lucas S."/>
            <person name="Han J."/>
            <person name="Lapidus A."/>
            <person name="Cheng J.-F."/>
            <person name="Goodwin L."/>
            <person name="Pitluck S."/>
            <person name="Peters L."/>
            <person name="Land M.L."/>
            <person name="Hauser L."/>
            <person name="Vogl K."/>
            <person name="Liu Z."/>
            <person name="Overmann J."/>
            <person name="Frigaard N.-U."/>
            <person name="Bryant D.A."/>
            <person name="Woyke T.J."/>
        </authorList>
    </citation>
    <scope>NUCLEOTIDE SEQUENCE [LARGE SCALE GENOMIC DNA]</scope>
    <source>
        <strain evidence="11">970</strain>
    </source>
</reference>
<dbReference type="PANTHER" id="PTHR43311">
    <property type="entry name" value="GLUTAMATE--TRNA LIGASE"/>
    <property type="match status" value="1"/>
</dbReference>
<dbReference type="InterPro" id="IPR014729">
    <property type="entry name" value="Rossmann-like_a/b/a_fold"/>
</dbReference>
<dbReference type="GO" id="GO:0005829">
    <property type="term" value="C:cytosol"/>
    <property type="evidence" value="ECO:0007669"/>
    <property type="project" value="TreeGrafter"/>
</dbReference>
<dbReference type="Pfam" id="PF00749">
    <property type="entry name" value="tRNA-synt_1c"/>
    <property type="match status" value="1"/>
</dbReference>
<dbReference type="PANTHER" id="PTHR43311:SF1">
    <property type="entry name" value="GLUTAMYL-Q TRNA(ASP) SYNTHETASE"/>
    <property type="match status" value="1"/>
</dbReference>
<feature type="binding site" evidence="7">
    <location>
        <position position="211"/>
    </location>
    <ligand>
        <name>L-glutamate</name>
        <dbReference type="ChEBI" id="CHEBI:29985"/>
    </ligand>
</feature>
<feature type="short sequence motif" description="'HIGH' region" evidence="7">
    <location>
        <begin position="26"/>
        <end position="36"/>
    </location>
</feature>